<keyword evidence="1" id="KW-0472">Membrane</keyword>
<keyword evidence="1" id="KW-1133">Transmembrane helix</keyword>
<feature type="transmembrane region" description="Helical" evidence="1">
    <location>
        <begin position="41"/>
        <end position="61"/>
    </location>
</feature>
<name>A0AA44F686_AGRTU</name>
<evidence type="ECO:0000313" key="3">
    <source>
        <dbReference type="Proteomes" id="UP000702952"/>
    </source>
</evidence>
<dbReference type="RefSeq" id="WP_174018983.1">
    <property type="nucleotide sequence ID" value="NZ_JAAMAW010000021.1"/>
</dbReference>
<dbReference type="Proteomes" id="UP000702952">
    <property type="component" value="Unassembled WGS sequence"/>
</dbReference>
<keyword evidence="1" id="KW-0812">Transmembrane</keyword>
<evidence type="ECO:0000313" key="2">
    <source>
        <dbReference type="EMBL" id="NTC29662.1"/>
    </source>
</evidence>
<dbReference type="EMBL" id="JAAMAY010000027">
    <property type="protein sequence ID" value="NTC29662.1"/>
    <property type="molecule type" value="Genomic_DNA"/>
</dbReference>
<gene>
    <name evidence="2" type="ORF">G6M46_16115</name>
</gene>
<sequence>MTDHETNITVSLALPATLAIRQSRDIAEAVHITKASPTDQVHWKIVFTGFLIMILLVIWTWSVPRGPFVVVVARPFTSVQSTWSLIADADGYFVSTGIAPWVAVAYSKAPSFPARLRSAGALFVFSVNLISTCQQDAPDERNR</sequence>
<comment type="caution">
    <text evidence="2">The sequence shown here is derived from an EMBL/GenBank/DDBJ whole genome shotgun (WGS) entry which is preliminary data.</text>
</comment>
<evidence type="ECO:0000256" key="1">
    <source>
        <dbReference type="SAM" id="Phobius"/>
    </source>
</evidence>
<dbReference type="AlphaFoldDB" id="A0AA44F686"/>
<protein>
    <submittedName>
        <fullName evidence="2">Uncharacterized protein</fullName>
    </submittedName>
</protein>
<proteinExistence type="predicted"/>
<reference evidence="2" key="1">
    <citation type="journal article" date="2020" name="Science">
        <title>Unexpected conservation and global transmission of agrobacterial virulence plasmids.</title>
        <authorList>
            <person name="Weisberg A.J."/>
            <person name="Davis E.W. 2nd"/>
            <person name="Tabima J."/>
            <person name="Belcher M.S."/>
            <person name="Miller M."/>
            <person name="Kuo C.H."/>
            <person name="Loper J.E."/>
            <person name="Grunwald N.J."/>
            <person name="Putnam M.L."/>
            <person name="Chang J.H."/>
        </authorList>
    </citation>
    <scope>NUCLEOTIDE SEQUENCE</scope>
    <source>
        <strain evidence="2">17-1853-1a</strain>
    </source>
</reference>
<accession>A0AA44F686</accession>
<organism evidence="2 3">
    <name type="scientific">Agrobacterium tumefaciens</name>
    <dbReference type="NCBI Taxonomy" id="358"/>
    <lineage>
        <taxon>Bacteria</taxon>
        <taxon>Pseudomonadati</taxon>
        <taxon>Pseudomonadota</taxon>
        <taxon>Alphaproteobacteria</taxon>
        <taxon>Hyphomicrobiales</taxon>
        <taxon>Rhizobiaceae</taxon>
        <taxon>Rhizobium/Agrobacterium group</taxon>
        <taxon>Agrobacterium</taxon>
        <taxon>Agrobacterium tumefaciens complex</taxon>
    </lineage>
</organism>